<feature type="compositionally biased region" description="Acidic residues" evidence="1">
    <location>
        <begin position="114"/>
        <end position="124"/>
    </location>
</feature>
<gene>
    <name evidence="3" type="ORF">GFSPODELE1_LOCUS4406</name>
</gene>
<protein>
    <recommendedName>
        <fullName evidence="2">DNA repair protein rhp7 treble clef domain-containing protein</fullName>
    </recommendedName>
</protein>
<dbReference type="InterPro" id="IPR006553">
    <property type="entry name" value="Leu-rich_rpt_Cys-con_subtyp"/>
</dbReference>
<evidence type="ECO:0000313" key="4">
    <source>
        <dbReference type="Proteomes" id="UP001497453"/>
    </source>
</evidence>
<dbReference type="Proteomes" id="UP001497453">
    <property type="component" value="Chromosome 3"/>
</dbReference>
<evidence type="ECO:0000256" key="1">
    <source>
        <dbReference type="SAM" id="MobiDB-lite"/>
    </source>
</evidence>
<evidence type="ECO:0000259" key="2">
    <source>
        <dbReference type="Pfam" id="PF23550"/>
    </source>
</evidence>
<organism evidence="3 4">
    <name type="scientific">Somion occarium</name>
    <dbReference type="NCBI Taxonomy" id="3059160"/>
    <lineage>
        <taxon>Eukaryota</taxon>
        <taxon>Fungi</taxon>
        <taxon>Dikarya</taxon>
        <taxon>Basidiomycota</taxon>
        <taxon>Agaricomycotina</taxon>
        <taxon>Agaricomycetes</taxon>
        <taxon>Polyporales</taxon>
        <taxon>Cerrenaceae</taxon>
        <taxon>Somion</taxon>
    </lineage>
</organism>
<dbReference type="InterPro" id="IPR032675">
    <property type="entry name" value="LRR_dom_sf"/>
</dbReference>
<evidence type="ECO:0000313" key="3">
    <source>
        <dbReference type="EMBL" id="CAL1703117.1"/>
    </source>
</evidence>
<accession>A0ABP1D7P9</accession>
<feature type="compositionally biased region" description="Polar residues" evidence="1">
    <location>
        <begin position="48"/>
        <end position="67"/>
    </location>
</feature>
<dbReference type="EMBL" id="OZ037946">
    <property type="protein sequence ID" value="CAL1703117.1"/>
    <property type="molecule type" value="Genomic_DNA"/>
</dbReference>
<proteinExistence type="predicted"/>
<name>A0ABP1D7P9_9APHY</name>
<dbReference type="SUPFAM" id="SSF52047">
    <property type="entry name" value="RNI-like"/>
    <property type="match status" value="1"/>
</dbReference>
<reference evidence="4" key="1">
    <citation type="submission" date="2024-04" db="EMBL/GenBank/DDBJ databases">
        <authorList>
            <person name="Shaw F."/>
            <person name="Minotto A."/>
        </authorList>
    </citation>
    <scope>NUCLEOTIDE SEQUENCE [LARGE SCALE GENOMIC DNA]</scope>
</reference>
<dbReference type="PANTHER" id="PTHR13318:SF247">
    <property type="entry name" value="GH16156P"/>
    <property type="match status" value="1"/>
</dbReference>
<dbReference type="PANTHER" id="PTHR13318">
    <property type="entry name" value="PARTNER OF PAIRED, ISOFORM B-RELATED"/>
    <property type="match status" value="1"/>
</dbReference>
<dbReference type="Pfam" id="PF23550">
    <property type="entry name" value="zf_Tbcl_Rhp7"/>
    <property type="match status" value="1"/>
</dbReference>
<feature type="region of interest" description="Disordered" evidence="1">
    <location>
        <begin position="1"/>
        <end position="124"/>
    </location>
</feature>
<dbReference type="Gene3D" id="3.80.10.10">
    <property type="entry name" value="Ribonuclease Inhibitor"/>
    <property type="match status" value="2"/>
</dbReference>
<feature type="compositionally biased region" description="Basic and acidic residues" evidence="1">
    <location>
        <begin position="93"/>
        <end position="102"/>
    </location>
</feature>
<keyword evidence="4" id="KW-1185">Reference proteome</keyword>
<dbReference type="SMART" id="SM00367">
    <property type="entry name" value="LRR_CC"/>
    <property type="match status" value="4"/>
</dbReference>
<sequence>MSRRNNVRGPTSALTEFLKESGITPTTIARRARTRQVEQPAQLEAGPSNAQQNGDQPESGPRGTNGNAEEYASDHLDETDEEQPAQKKRKMTKTAEAKEKAKAKANAKKKKGDDEDFEDSDEDEDAYTALSKMWKDNSKPPVGSFENCARCNKQFTVTKYTMAANPPPGFLCHLCAKASGADPFKKPAAPRKRKAATEKRNVVHFEERRFPSLASLCIKIISHYIDDVEALGDIGSINLDELAKSLARNRSLTPQNAPLFYNVENTNLTLYDVTHLTPPAFNTLAALNPNLTSLRLDFCGRIDDTVMDSWTTSLPHLKRIELLGPFLIRIAAWKKFFETHPNLEGFLITQSPRFDLECTKAMVDNCKNIKELRLNEIGKMDDAILNEIKQYGEQLTYLEIAYPGVPEALSDDVVVDLMSAVGASLKHLNLSNNVNLTDGFLFQGLKPHARQLSTLVLANLPELTDAGVAEFFDTWKAAVQDHPNRALVNLDLSRNHELSDKALISLLKHSKKSLTNLNINGWKTTSQEVLKGIARQCPRLQKLDISWCREVDDWVIKELVEKCDKIQEVKVWGCQRLSLQCPRKRGVTITGVEIHVAA</sequence>
<feature type="domain" description="DNA repair protein rhp7 treble clef" evidence="2">
    <location>
        <begin position="142"/>
        <end position="180"/>
    </location>
</feature>
<dbReference type="InterPro" id="IPR056451">
    <property type="entry name" value="Znf_Tbcl_Rhp7"/>
</dbReference>